<reference evidence="1" key="1">
    <citation type="submission" date="2018-10" db="EMBL/GenBank/DDBJ databases">
        <authorList>
            <person name="Plewniak F."/>
        </authorList>
    </citation>
    <scope>NUCLEOTIDE SEQUENCE</scope>
</reference>
<accession>A0A3P3ZPU8</accession>
<sequence length="39" mass="4091">MIWGWGGSKSMAKSGSNLLAIDTPDTLLRSNPLMIAISG</sequence>
<dbReference type="EMBL" id="UOYP01000311">
    <property type="protein sequence ID" value="VAY88734.1"/>
    <property type="molecule type" value="Genomic_DNA"/>
</dbReference>
<protein>
    <submittedName>
        <fullName evidence="1">Uncharacterized protein</fullName>
    </submittedName>
</protein>
<gene>
    <name evidence="1" type="ORF">CARN8_3790004</name>
</gene>
<name>A0A3P3ZPU8_9ZZZZ</name>
<organism evidence="1">
    <name type="scientific">mine drainage metagenome</name>
    <dbReference type="NCBI Taxonomy" id="410659"/>
    <lineage>
        <taxon>unclassified sequences</taxon>
        <taxon>metagenomes</taxon>
        <taxon>ecological metagenomes</taxon>
    </lineage>
</organism>
<evidence type="ECO:0000313" key="1">
    <source>
        <dbReference type="EMBL" id="VAY88734.1"/>
    </source>
</evidence>
<dbReference type="AlphaFoldDB" id="A0A3P3ZPU8"/>
<proteinExistence type="predicted"/>